<organism evidence="12 13">
    <name type="scientific">Astatotilapia calliptera</name>
    <name type="common">Eastern happy</name>
    <name type="synonym">Chromis callipterus</name>
    <dbReference type="NCBI Taxonomy" id="8154"/>
    <lineage>
        <taxon>Eukaryota</taxon>
        <taxon>Metazoa</taxon>
        <taxon>Chordata</taxon>
        <taxon>Craniata</taxon>
        <taxon>Vertebrata</taxon>
        <taxon>Euteleostomi</taxon>
        <taxon>Actinopterygii</taxon>
        <taxon>Neopterygii</taxon>
        <taxon>Teleostei</taxon>
        <taxon>Neoteleostei</taxon>
        <taxon>Acanthomorphata</taxon>
        <taxon>Ovalentaria</taxon>
        <taxon>Cichlomorphae</taxon>
        <taxon>Cichliformes</taxon>
        <taxon>Cichlidae</taxon>
        <taxon>African cichlids</taxon>
        <taxon>Pseudocrenilabrinae</taxon>
        <taxon>Haplochromini</taxon>
        <taxon>Astatotilapia</taxon>
    </lineage>
</organism>
<keyword evidence="2 10" id="KW-0645">Protease</keyword>
<keyword evidence="6" id="KW-0865">Zymogen</keyword>
<dbReference type="InterPro" id="IPR001314">
    <property type="entry name" value="Peptidase_S1A"/>
</dbReference>
<dbReference type="GO" id="GO:0006508">
    <property type="term" value="P:proteolysis"/>
    <property type="evidence" value="ECO:0007669"/>
    <property type="project" value="UniProtKB-KW"/>
</dbReference>
<dbReference type="FunFam" id="2.40.10.10:FF:000005">
    <property type="entry name" value="Serine protease 37"/>
    <property type="match status" value="1"/>
</dbReference>
<evidence type="ECO:0000256" key="6">
    <source>
        <dbReference type="ARBA" id="ARBA00023145"/>
    </source>
</evidence>
<evidence type="ECO:0000256" key="2">
    <source>
        <dbReference type="ARBA" id="ARBA00022670"/>
    </source>
</evidence>
<feature type="domain" description="Peptidase S1" evidence="11">
    <location>
        <begin position="64"/>
        <end position="281"/>
    </location>
</feature>
<dbReference type="AlphaFoldDB" id="A0A3P8NP47"/>
<dbReference type="InterPro" id="IPR033116">
    <property type="entry name" value="TRYPSIN_SER"/>
</dbReference>
<dbReference type="PROSITE" id="PS00134">
    <property type="entry name" value="TRYPSIN_HIS"/>
    <property type="match status" value="1"/>
</dbReference>
<name>A0A3P8NP47_ASTCA</name>
<dbReference type="PROSITE" id="PS50240">
    <property type="entry name" value="TRYPSIN_DOM"/>
    <property type="match status" value="1"/>
</dbReference>
<dbReference type="Bgee" id="ENSACLG00000004346">
    <property type="expression patterns" value="Expressed in spleen and 2 other cell types or tissues"/>
</dbReference>
<evidence type="ECO:0000256" key="1">
    <source>
        <dbReference type="ARBA" id="ARBA00004239"/>
    </source>
</evidence>
<evidence type="ECO:0000256" key="3">
    <source>
        <dbReference type="ARBA" id="ARBA00022729"/>
    </source>
</evidence>
<dbReference type="PANTHER" id="PTHR24271:SF81">
    <property type="entry name" value="GRANZYME B"/>
    <property type="match status" value="1"/>
</dbReference>
<evidence type="ECO:0000256" key="4">
    <source>
        <dbReference type="ARBA" id="ARBA00022801"/>
    </source>
</evidence>
<evidence type="ECO:0000256" key="10">
    <source>
        <dbReference type="RuleBase" id="RU363034"/>
    </source>
</evidence>
<dbReference type="Ensembl" id="ENSACLT00000006576.2">
    <property type="protein sequence ID" value="ENSACLP00000006428.2"/>
    <property type="gene ID" value="ENSACLG00000004346.2"/>
</dbReference>
<dbReference type="GO" id="GO:0004252">
    <property type="term" value="F:serine-type endopeptidase activity"/>
    <property type="evidence" value="ECO:0007669"/>
    <property type="project" value="UniProtKB-EC"/>
</dbReference>
<accession>A0A3P8NP47</accession>
<evidence type="ECO:0000256" key="5">
    <source>
        <dbReference type="ARBA" id="ARBA00022825"/>
    </source>
</evidence>
<reference evidence="12" key="3">
    <citation type="submission" date="2025-09" db="UniProtKB">
        <authorList>
            <consortium name="Ensembl"/>
        </authorList>
    </citation>
    <scope>IDENTIFICATION</scope>
</reference>
<evidence type="ECO:0000256" key="8">
    <source>
        <dbReference type="ARBA" id="ARBA00036320"/>
    </source>
</evidence>
<evidence type="ECO:0000313" key="13">
    <source>
        <dbReference type="Proteomes" id="UP000265100"/>
    </source>
</evidence>
<keyword evidence="4 10" id="KW-0378">Hydrolase</keyword>
<dbReference type="Gene3D" id="2.40.10.10">
    <property type="entry name" value="Trypsin-like serine proteases"/>
    <property type="match status" value="2"/>
</dbReference>
<comment type="subcellular location">
    <subcellularLocation>
        <location evidence="1">Secreted</location>
        <location evidence="1">Extracellular space</location>
    </subcellularLocation>
</comment>
<evidence type="ECO:0000313" key="12">
    <source>
        <dbReference type="Ensembl" id="ENSACLP00000006428.2"/>
    </source>
</evidence>
<dbReference type="GeneID" id="113016785"/>
<sequence>MQMTQTPPSLSVIRKHLKIESVSVVSHCSLLAHPDFDLTMFTHCNLVVLIFVLILQDQVYTGEIIGGREVVPHSKPYMVLLELHNLGGHNKHCDGFLVNEDFVLTAAHCHAKSYKVFLGLHDYHNHNGVQHVSVPETNAFPHKDYNPVSYSNDIMLLKLSTKAVFNENVKPIDLADRDDGFAPKSCVVPGWGNTGNGKDSDVLLEVNVTLTENEICAKENKYCSEGATGPSTGDSGGPLVCEDGKAYGVVSASSNSMLDGLKLYSYIKISDKRDWIDSVIDHHRKW</sequence>
<keyword evidence="5 10" id="KW-0720">Serine protease</keyword>
<keyword evidence="7" id="KW-1015">Disulfide bond</keyword>
<dbReference type="InterPro" id="IPR009003">
    <property type="entry name" value="Peptidase_S1_PA"/>
</dbReference>
<comment type="catalytic activity">
    <reaction evidence="8">
        <text>Preferential cleavage: Arg-|-Xaa, Lys-|-Xaa.</text>
        <dbReference type="EC" id="3.4.21.4"/>
    </reaction>
</comment>
<dbReference type="OMA" id="QESAQEM"/>
<dbReference type="CDD" id="cd00190">
    <property type="entry name" value="Tryp_SPc"/>
    <property type="match status" value="1"/>
</dbReference>
<dbReference type="Proteomes" id="UP000265100">
    <property type="component" value="Chromosome 23"/>
</dbReference>
<dbReference type="InterPro" id="IPR001254">
    <property type="entry name" value="Trypsin_dom"/>
</dbReference>
<dbReference type="InterPro" id="IPR018114">
    <property type="entry name" value="TRYPSIN_HIS"/>
</dbReference>
<proteinExistence type="predicted"/>
<dbReference type="PROSITE" id="PS00135">
    <property type="entry name" value="TRYPSIN_SER"/>
    <property type="match status" value="1"/>
</dbReference>
<dbReference type="RefSeq" id="XP_026015700.1">
    <property type="nucleotide sequence ID" value="XM_026159915.1"/>
</dbReference>
<dbReference type="SUPFAM" id="SSF50494">
    <property type="entry name" value="Trypsin-like serine proteases"/>
    <property type="match status" value="1"/>
</dbReference>
<dbReference type="GeneTree" id="ENSGT01030000234551"/>
<evidence type="ECO:0000256" key="7">
    <source>
        <dbReference type="ARBA" id="ARBA00023157"/>
    </source>
</evidence>
<keyword evidence="13" id="KW-1185">Reference proteome</keyword>
<reference evidence="12" key="1">
    <citation type="submission" date="2018-05" db="EMBL/GenBank/DDBJ databases">
        <authorList>
            <person name="Datahose"/>
        </authorList>
    </citation>
    <scope>NUCLEOTIDE SEQUENCE</scope>
</reference>
<dbReference type="SMART" id="SM00020">
    <property type="entry name" value="Tryp_SPc"/>
    <property type="match status" value="1"/>
</dbReference>
<keyword evidence="3" id="KW-0732">Signal</keyword>
<dbReference type="InterPro" id="IPR043504">
    <property type="entry name" value="Peptidase_S1_PA_chymotrypsin"/>
</dbReference>
<evidence type="ECO:0000259" key="11">
    <source>
        <dbReference type="PROSITE" id="PS50240"/>
    </source>
</evidence>
<protein>
    <recommendedName>
        <fullName evidence="9">trypsin</fullName>
        <ecNumber evidence="9">3.4.21.4</ecNumber>
    </recommendedName>
</protein>
<dbReference type="PANTHER" id="PTHR24271">
    <property type="entry name" value="KALLIKREIN-RELATED"/>
    <property type="match status" value="1"/>
</dbReference>
<reference evidence="12" key="2">
    <citation type="submission" date="2025-08" db="UniProtKB">
        <authorList>
            <consortium name="Ensembl"/>
        </authorList>
    </citation>
    <scope>IDENTIFICATION</scope>
</reference>
<dbReference type="EC" id="3.4.21.4" evidence="9"/>
<dbReference type="GO" id="GO:0005576">
    <property type="term" value="C:extracellular region"/>
    <property type="evidence" value="ECO:0007669"/>
    <property type="project" value="UniProtKB-SubCell"/>
</dbReference>
<dbReference type="Pfam" id="PF00089">
    <property type="entry name" value="Trypsin"/>
    <property type="match status" value="1"/>
</dbReference>
<evidence type="ECO:0000256" key="9">
    <source>
        <dbReference type="ARBA" id="ARBA00038868"/>
    </source>
</evidence>
<dbReference type="PRINTS" id="PR00722">
    <property type="entry name" value="CHYMOTRYPSIN"/>
</dbReference>